<organism evidence="1 2">
    <name type="scientific">Roseburia intestinalis L1-82</name>
    <dbReference type="NCBI Taxonomy" id="536231"/>
    <lineage>
        <taxon>Bacteria</taxon>
        <taxon>Bacillati</taxon>
        <taxon>Bacillota</taxon>
        <taxon>Clostridia</taxon>
        <taxon>Lachnospirales</taxon>
        <taxon>Lachnospiraceae</taxon>
        <taxon>Roseburia</taxon>
    </lineage>
</organism>
<dbReference type="Proteomes" id="UP000004828">
    <property type="component" value="Unassembled WGS sequence"/>
</dbReference>
<name>C7GAM7_9FIRM</name>
<reference evidence="1 2" key="1">
    <citation type="submission" date="2009-08" db="EMBL/GenBank/DDBJ databases">
        <authorList>
            <person name="Weinstock G."/>
            <person name="Sodergren E."/>
            <person name="Clifton S."/>
            <person name="Fulton L."/>
            <person name="Fulton B."/>
            <person name="Courtney L."/>
            <person name="Fronick C."/>
            <person name="Harrison M."/>
            <person name="Strong C."/>
            <person name="Farmer C."/>
            <person name="Delahaunty K."/>
            <person name="Markovic C."/>
            <person name="Hall O."/>
            <person name="Minx P."/>
            <person name="Tomlinson C."/>
            <person name="Mitreva M."/>
            <person name="Nelson J."/>
            <person name="Hou S."/>
            <person name="Wollam A."/>
            <person name="Pepin K.H."/>
            <person name="Johnson M."/>
            <person name="Bhonagiri V."/>
            <person name="Nash W.E."/>
            <person name="Warren W."/>
            <person name="Chinwalla A."/>
            <person name="Mardis E.R."/>
            <person name="Wilson R.K."/>
        </authorList>
    </citation>
    <scope>NUCLEOTIDE SEQUENCE [LARGE SCALE GENOMIC DNA]</scope>
    <source>
        <strain evidence="1 2">L1-82</strain>
    </source>
</reference>
<proteinExistence type="predicted"/>
<evidence type="ECO:0000313" key="1">
    <source>
        <dbReference type="EMBL" id="EEV01045.1"/>
    </source>
</evidence>
<dbReference type="HOGENOM" id="CLU_3204762_0_0_9"/>
<comment type="caution">
    <text evidence="1">The sequence shown here is derived from an EMBL/GenBank/DDBJ whole genome shotgun (WGS) entry which is preliminary data.</text>
</comment>
<sequence length="45" mass="5300">MYPKPHLSTKSSPIFGLGVTSYLKAIDNHVYYPFYCITFYFRFSV</sequence>
<evidence type="ECO:0000313" key="2">
    <source>
        <dbReference type="Proteomes" id="UP000004828"/>
    </source>
</evidence>
<gene>
    <name evidence="1" type="ORF">ROSINTL182_06957</name>
</gene>
<protein>
    <submittedName>
        <fullName evidence="1">Uncharacterized protein</fullName>
    </submittedName>
</protein>
<accession>C7GAM7</accession>
<dbReference type="AlphaFoldDB" id="C7GAM7"/>
<dbReference type="EMBL" id="ABYJ02000094">
    <property type="protein sequence ID" value="EEV01045.1"/>
    <property type="molecule type" value="Genomic_DNA"/>
</dbReference>